<evidence type="ECO:0000313" key="2">
    <source>
        <dbReference type="EMBL" id="CAB4200119.1"/>
    </source>
</evidence>
<gene>
    <name evidence="1" type="ORF">UFOVP1005_28</name>
    <name evidence="2" type="ORF">UFOVP1344_28</name>
    <name evidence="3" type="ORF">UFOVP1602_12</name>
</gene>
<evidence type="ECO:0000313" key="3">
    <source>
        <dbReference type="EMBL" id="CAB4218151.1"/>
    </source>
</evidence>
<dbReference type="EMBL" id="LR797467">
    <property type="protein sequence ID" value="CAB4218151.1"/>
    <property type="molecule type" value="Genomic_DNA"/>
</dbReference>
<accession>A0A6J5SUA3</accession>
<protein>
    <submittedName>
        <fullName evidence="3">Uncharacterized protein</fullName>
    </submittedName>
</protein>
<dbReference type="EMBL" id="LR797299">
    <property type="protein sequence ID" value="CAB4200119.1"/>
    <property type="molecule type" value="Genomic_DNA"/>
</dbReference>
<dbReference type="EMBL" id="LR796956">
    <property type="protein sequence ID" value="CAB4177586.1"/>
    <property type="molecule type" value="Genomic_DNA"/>
</dbReference>
<name>A0A6J5SUA3_9CAUD</name>
<proteinExistence type="predicted"/>
<evidence type="ECO:0000313" key="1">
    <source>
        <dbReference type="EMBL" id="CAB4177586.1"/>
    </source>
</evidence>
<organism evidence="3">
    <name type="scientific">uncultured Caudovirales phage</name>
    <dbReference type="NCBI Taxonomy" id="2100421"/>
    <lineage>
        <taxon>Viruses</taxon>
        <taxon>Duplodnaviria</taxon>
        <taxon>Heunggongvirae</taxon>
        <taxon>Uroviricota</taxon>
        <taxon>Caudoviricetes</taxon>
        <taxon>Peduoviridae</taxon>
        <taxon>Maltschvirus</taxon>
        <taxon>Maltschvirus maltsch</taxon>
    </lineage>
</organism>
<reference evidence="3" key="1">
    <citation type="submission" date="2020-05" db="EMBL/GenBank/DDBJ databases">
        <authorList>
            <person name="Chiriac C."/>
            <person name="Salcher M."/>
            <person name="Ghai R."/>
            <person name="Kavagutti S V."/>
        </authorList>
    </citation>
    <scope>NUCLEOTIDE SEQUENCE</scope>
</reference>
<sequence length="117" mass="13357">MSAHARVYINIQHTGDTSLNNWMPDAVKEVNSWLFDQGFDVSEVGQGQAQTGKWKAREYHWIEMESTSCAYEVFDEEYVAGVMDTWVAKYPQLIFEYSSYNLDIEPDLYLKATGGAA</sequence>